<accession>A0ABQ8EMV2</accession>
<keyword evidence="2" id="KW-1185">Reference proteome</keyword>
<reference evidence="1 2" key="1">
    <citation type="submission" date="2021-05" db="EMBL/GenBank/DDBJ databases">
        <title>Genome Assembly of Synthetic Allotetraploid Brassica napus Reveals Homoeologous Exchanges between Subgenomes.</title>
        <authorList>
            <person name="Davis J.T."/>
        </authorList>
    </citation>
    <scope>NUCLEOTIDE SEQUENCE [LARGE SCALE GENOMIC DNA]</scope>
    <source>
        <strain evidence="2">cv. Da-Ae</strain>
        <tissue evidence="1">Seedling</tissue>
    </source>
</reference>
<protein>
    <submittedName>
        <fullName evidence="1">Uncharacterized protein</fullName>
    </submittedName>
</protein>
<name>A0ABQ8EMV2_BRANA</name>
<dbReference type="EMBL" id="JAGKQM010000001">
    <property type="protein sequence ID" value="KAH0942924.1"/>
    <property type="molecule type" value="Genomic_DNA"/>
</dbReference>
<dbReference type="Proteomes" id="UP000824890">
    <property type="component" value="Unassembled WGS sequence"/>
</dbReference>
<evidence type="ECO:0000313" key="2">
    <source>
        <dbReference type="Proteomes" id="UP000824890"/>
    </source>
</evidence>
<comment type="caution">
    <text evidence="1">The sequence shown here is derived from an EMBL/GenBank/DDBJ whole genome shotgun (WGS) entry which is preliminary data.</text>
</comment>
<organism evidence="1 2">
    <name type="scientific">Brassica napus</name>
    <name type="common">Rape</name>
    <dbReference type="NCBI Taxonomy" id="3708"/>
    <lineage>
        <taxon>Eukaryota</taxon>
        <taxon>Viridiplantae</taxon>
        <taxon>Streptophyta</taxon>
        <taxon>Embryophyta</taxon>
        <taxon>Tracheophyta</taxon>
        <taxon>Spermatophyta</taxon>
        <taxon>Magnoliopsida</taxon>
        <taxon>eudicotyledons</taxon>
        <taxon>Gunneridae</taxon>
        <taxon>Pentapetalae</taxon>
        <taxon>rosids</taxon>
        <taxon>malvids</taxon>
        <taxon>Brassicales</taxon>
        <taxon>Brassicaceae</taxon>
        <taxon>Brassiceae</taxon>
        <taxon>Brassica</taxon>
    </lineage>
</organism>
<evidence type="ECO:0000313" key="1">
    <source>
        <dbReference type="EMBL" id="KAH0942924.1"/>
    </source>
</evidence>
<sequence>MDDLPQNLSSLEAPFINPHNRLQNLSSVEEALRKERISLENEEPSMRISLGPEAAKLSALFIDAGEKNGVRMFGFAREEVLRNDHRYVILVLNGFIDING</sequence>
<proteinExistence type="predicted"/>
<gene>
    <name evidence="1" type="ORF">HID58_002561</name>
</gene>